<dbReference type="Proteomes" id="UP000595426">
    <property type="component" value="Chromosome"/>
</dbReference>
<accession>A0A7T7V2W8</accession>
<evidence type="ECO:0000313" key="2">
    <source>
        <dbReference type="Proteomes" id="UP000595426"/>
    </source>
</evidence>
<sequence length="215" mass="25741">MKTFEQKQLIERAQMIVDKYNEYNINTVEVTKSYNPKMKLRILQKIIIDQNAYKMSSFLSDLNYERRTEEKRIKRERASVRKTKQPNLPGQSKNNINKQRLRVKLEDVSSLYYRIGNDYFNHKMEIGDIVKKYNTTLHSVRQFVYKYARKNGIVMKRKELDSTKVNEIVVLYISGMSICEMEKKLKLSHRTIKKVLVDNNIEMRTHHSRLSRTKN</sequence>
<dbReference type="KEGG" id="egm:AYC65_20080"/>
<gene>
    <name evidence="1" type="ORF">I6H88_10090</name>
</gene>
<protein>
    <submittedName>
        <fullName evidence="1">Uncharacterized protein</fullName>
    </submittedName>
</protein>
<organism evidence="1 2">
    <name type="scientific">Elizabethkingia bruuniana</name>
    <dbReference type="NCBI Taxonomy" id="1756149"/>
    <lineage>
        <taxon>Bacteria</taxon>
        <taxon>Pseudomonadati</taxon>
        <taxon>Bacteroidota</taxon>
        <taxon>Flavobacteriia</taxon>
        <taxon>Flavobacteriales</taxon>
        <taxon>Weeksellaceae</taxon>
        <taxon>Elizabethkingia</taxon>
    </lineage>
</organism>
<dbReference type="RefSeq" id="WP_034870649.1">
    <property type="nucleotide sequence ID" value="NZ_CBCSDR010000008.1"/>
</dbReference>
<name>A0A7T7V2W8_9FLAO</name>
<proteinExistence type="predicted"/>
<dbReference type="AlphaFoldDB" id="A0A7T7V2W8"/>
<dbReference type="EMBL" id="CP067018">
    <property type="protein sequence ID" value="QQN60893.1"/>
    <property type="molecule type" value="Genomic_DNA"/>
</dbReference>
<reference evidence="1 2" key="1">
    <citation type="submission" date="2020-12" db="EMBL/GenBank/DDBJ databases">
        <title>FDA dAtabase for Regulatory Grade micrObial Sequences (FDA-ARGOS): Supporting development and validation of Infectious Disease Dx tests.</title>
        <authorList>
            <person name="Kerrigan L."/>
            <person name="Long C."/>
            <person name="Tallon L."/>
            <person name="Sadzewicz L."/>
            <person name="Zhao X."/>
            <person name="Boylan J."/>
            <person name="Ott S."/>
            <person name="Bowen H."/>
            <person name="Vavikolanu K."/>
            <person name="Mehta A."/>
            <person name="Aluvathingal J."/>
            <person name="Nadendla S."/>
            <person name="Yan Y."/>
            <person name="Sichtig H."/>
        </authorList>
    </citation>
    <scope>NUCLEOTIDE SEQUENCE [LARGE SCALE GENOMIC DNA]</scope>
    <source>
        <strain evidence="1 2">FDAARGOS_1031</strain>
    </source>
</reference>
<dbReference type="GeneID" id="93135226"/>
<keyword evidence="2" id="KW-1185">Reference proteome</keyword>
<dbReference type="Gene3D" id="1.10.10.60">
    <property type="entry name" value="Homeodomain-like"/>
    <property type="match status" value="1"/>
</dbReference>
<evidence type="ECO:0000313" key="1">
    <source>
        <dbReference type="EMBL" id="QQN60893.1"/>
    </source>
</evidence>